<dbReference type="Gene3D" id="3.80.10.10">
    <property type="entry name" value="Ribonuclease Inhibitor"/>
    <property type="match status" value="1"/>
</dbReference>
<evidence type="ECO:0000313" key="1">
    <source>
        <dbReference type="EMBL" id="GAX17571.1"/>
    </source>
</evidence>
<keyword evidence="2" id="KW-1185">Reference proteome</keyword>
<protein>
    <submittedName>
        <fullName evidence="1">Uncharacterized protein</fullName>
    </submittedName>
</protein>
<evidence type="ECO:0000313" key="2">
    <source>
        <dbReference type="Proteomes" id="UP000198406"/>
    </source>
</evidence>
<dbReference type="EMBL" id="BDSP01000118">
    <property type="protein sequence ID" value="GAX17571.1"/>
    <property type="molecule type" value="Genomic_DNA"/>
</dbReference>
<dbReference type="Proteomes" id="UP000198406">
    <property type="component" value="Unassembled WGS sequence"/>
</dbReference>
<dbReference type="InterPro" id="IPR032675">
    <property type="entry name" value="LRR_dom_sf"/>
</dbReference>
<name>A0A1Z5JUZ1_FISSO</name>
<reference evidence="1 2" key="1">
    <citation type="journal article" date="2015" name="Plant Cell">
        <title>Oil accumulation by the oleaginous diatom Fistulifera solaris as revealed by the genome and transcriptome.</title>
        <authorList>
            <person name="Tanaka T."/>
            <person name="Maeda Y."/>
            <person name="Veluchamy A."/>
            <person name="Tanaka M."/>
            <person name="Abida H."/>
            <person name="Marechal E."/>
            <person name="Bowler C."/>
            <person name="Muto M."/>
            <person name="Sunaga Y."/>
            <person name="Tanaka M."/>
            <person name="Yoshino T."/>
            <person name="Taniguchi T."/>
            <person name="Fukuda Y."/>
            <person name="Nemoto M."/>
            <person name="Matsumoto M."/>
            <person name="Wong P.S."/>
            <person name="Aburatani S."/>
            <person name="Fujibuchi W."/>
        </authorList>
    </citation>
    <scope>NUCLEOTIDE SEQUENCE [LARGE SCALE GENOMIC DNA]</scope>
    <source>
        <strain evidence="1 2">JPCC DA0580</strain>
    </source>
</reference>
<proteinExistence type="predicted"/>
<dbReference type="AlphaFoldDB" id="A0A1Z5JUZ1"/>
<accession>A0A1Z5JUZ1</accession>
<organism evidence="1 2">
    <name type="scientific">Fistulifera solaris</name>
    <name type="common">Oleaginous diatom</name>
    <dbReference type="NCBI Taxonomy" id="1519565"/>
    <lineage>
        <taxon>Eukaryota</taxon>
        <taxon>Sar</taxon>
        <taxon>Stramenopiles</taxon>
        <taxon>Ochrophyta</taxon>
        <taxon>Bacillariophyta</taxon>
        <taxon>Bacillariophyceae</taxon>
        <taxon>Bacillariophycidae</taxon>
        <taxon>Naviculales</taxon>
        <taxon>Naviculaceae</taxon>
        <taxon>Fistulifera</taxon>
    </lineage>
</organism>
<comment type="caution">
    <text evidence="1">The sequence shown here is derived from an EMBL/GenBank/DDBJ whole genome shotgun (WGS) entry which is preliminary data.</text>
</comment>
<dbReference type="InParanoid" id="A0A1Z5JUZ1"/>
<gene>
    <name evidence="1" type="ORF">FisN_18Lh222</name>
</gene>
<sequence length="539" mass="61683">MSDSDSDIYIEDDPSFEERAPEVQPVLQAVEKLKHLHRQKHHIFQEFQLTRSPESVKDFLQLFQSSDDKGPKYAYDAFRYIWINSSAFVRYFHIEQCGIEKSVMRLDDSFPAVYQNVIYSVVVQTSEAKEYQIDVHGSSYMAAAEFLGLICRLSDDWCSSLSMSCYFQIKLCPLSEEDIRALRSTVRRETVFRFFVFNPKQAAALVSSPSSLCLHDCSCSDGGASMVHSLRLLNETFHIPKITIRTQKPFDEENWNLFLGILADKRIVHHLNLTAYDTAAWSSNVLLSQVQVKDLSLTGNAFEDCKLPLLKSIRTGVGPLGVHMDGFGTIAMWKSLGDALRSPECILQRLTLYKWDVMNAHETGLDRKMLQAKLLSFMKAGLLENQSLVDIDFSFAEVFDGDLETIFDGVRHHKTLTKLTLTNRIASQDVDAFESVPRTIALGHMLETNKMIRDVNLDDSLYDKFVWRKVVEPMKERNGVLRFMKKFHNIPDEMIRAWFLCSLLEKKSNTVIYMLLKMNSDVLSIYIGSQSKGHDNGRL</sequence>
<dbReference type="SUPFAM" id="SSF52047">
    <property type="entry name" value="RNI-like"/>
    <property type="match status" value="1"/>
</dbReference>